<feature type="domain" description="PucR C-terminal helix-turn-helix" evidence="2">
    <location>
        <begin position="462"/>
        <end position="520"/>
    </location>
</feature>
<protein>
    <submittedName>
        <fullName evidence="3">Putative arylsulfatase regulatory protein</fullName>
    </submittedName>
</protein>
<dbReference type="Proteomes" id="UP000186030">
    <property type="component" value="Unassembled WGS sequence"/>
</dbReference>
<comment type="caution">
    <text evidence="3">The sequence shown here is derived from an EMBL/GenBank/DDBJ whole genome shotgun (WGS) entry which is preliminary data.</text>
</comment>
<name>A0A1Q5SQ02_9BACL</name>
<dbReference type="EMBL" id="MQMG01000051">
    <property type="protein sequence ID" value="OKO89955.1"/>
    <property type="molecule type" value="Genomic_DNA"/>
</dbReference>
<dbReference type="Pfam" id="PF13556">
    <property type="entry name" value="HTH_30"/>
    <property type="match status" value="1"/>
</dbReference>
<sequence length="542" mass="63184">MKTPTLTVSDILKRKHFEHVEVAAGHNGLNRTVKWVHVVEVAKIHHLLNGKELILSTGVGWKENKELFRSFVEQLINCDASGLCIEIGMHTPSVPQEVIDLANAHHFPIILFLKEVPFVEITQDIHTYLINQHYEIISGLESYSQQLNKKLLSMDHYSEILKLLHHYSGHQVVFKINGREVEIFPKYSKTFKEEQLIVDDNAASKKRVATQPIQFLGNEYAELSIVSTGKEISEFDLLILDRTATALAQHLLRDLYVDEKKRVEENEWLKSWLEGEHPIENVFSYLAEYGAEPNPKGGTVLVVRFKSSMKQCSNLDMIYFKMLCRTIFEQQGFSTFPVDFHSSIVFIMINNREMKTWKSRMKIGLNSLLESDYIQKKKLPQFVVGVGKFIENVSHMDKSYRTALETIKIQHHLGGRANSCFYEDLHIYRIISLIHKYNDLYEVVMEYLEPVLQYDEKYNGNLLETLKVYLACNGSKKETAQRLFVVRQTLYHRIQKLESLLGEDFMNPEKRLAIEFMIKAYEYLQSQSMENKYVQHDRLRRL</sequence>
<dbReference type="Pfam" id="PF07905">
    <property type="entry name" value="PucR"/>
    <property type="match status" value="1"/>
</dbReference>
<gene>
    <name evidence="3" type="ORF">BRO54_3200</name>
</gene>
<dbReference type="PANTHER" id="PTHR33744">
    <property type="entry name" value="CARBOHYDRATE DIACID REGULATOR"/>
    <property type="match status" value="1"/>
</dbReference>
<organism evidence="3 4">
    <name type="scientific">Geobacillus proteiniphilus</name>
    <dbReference type="NCBI Taxonomy" id="860353"/>
    <lineage>
        <taxon>Bacteria</taxon>
        <taxon>Bacillati</taxon>
        <taxon>Bacillota</taxon>
        <taxon>Bacilli</taxon>
        <taxon>Bacillales</taxon>
        <taxon>Anoxybacillaceae</taxon>
        <taxon>Geobacillus</taxon>
    </lineage>
</organism>
<dbReference type="AlphaFoldDB" id="A0A1Q5SQ02"/>
<evidence type="ECO:0000259" key="1">
    <source>
        <dbReference type="Pfam" id="PF07905"/>
    </source>
</evidence>
<dbReference type="InterPro" id="IPR051448">
    <property type="entry name" value="CdaR-like_regulators"/>
</dbReference>
<dbReference type="InterPro" id="IPR042070">
    <property type="entry name" value="PucR_C-HTH_sf"/>
</dbReference>
<proteinExistence type="predicted"/>
<dbReference type="RefSeq" id="WP_074044488.1">
    <property type="nucleotide sequence ID" value="NZ_MQMG01000051.1"/>
</dbReference>
<feature type="domain" description="Purine catabolism PurC-like" evidence="1">
    <location>
        <begin position="10"/>
        <end position="129"/>
    </location>
</feature>
<evidence type="ECO:0000259" key="2">
    <source>
        <dbReference type="Pfam" id="PF13556"/>
    </source>
</evidence>
<dbReference type="InterPro" id="IPR012914">
    <property type="entry name" value="PucR_dom"/>
</dbReference>
<dbReference type="PANTHER" id="PTHR33744:SF7">
    <property type="entry name" value="PUCR FAMILY TRANSCRIPTIONAL REGULATOR"/>
    <property type="match status" value="1"/>
</dbReference>
<evidence type="ECO:0000313" key="3">
    <source>
        <dbReference type="EMBL" id="OKO89955.1"/>
    </source>
</evidence>
<reference evidence="4" key="2">
    <citation type="submission" date="2017-01" db="EMBL/GenBank/DDBJ databases">
        <title>Genome sequencing and annotation of Geobacillus sp. 1017, a Hydrocarbon-Oxidizing Thermophilic Bacterium Isolated from a Heavy Oil Reservoir (China).</title>
        <authorList>
            <person name="Kadnikov V.V."/>
            <person name="Mardanov A.V."/>
            <person name="Poltaraus A.B."/>
            <person name="Sokolova D.S."/>
            <person name="Semenova E.M."/>
            <person name="Ravin N.V."/>
            <person name="Tourova T.P."/>
            <person name="Nazina T.N."/>
        </authorList>
    </citation>
    <scope>NUCLEOTIDE SEQUENCE [LARGE SCALE GENOMIC DNA]</scope>
    <source>
        <strain evidence="4">1017</strain>
    </source>
</reference>
<dbReference type="Gene3D" id="1.10.10.2840">
    <property type="entry name" value="PucR C-terminal helix-turn-helix domain"/>
    <property type="match status" value="1"/>
</dbReference>
<dbReference type="InterPro" id="IPR025736">
    <property type="entry name" value="PucR_C-HTH_dom"/>
</dbReference>
<accession>A0A1Q5SQ02</accession>
<evidence type="ECO:0000313" key="4">
    <source>
        <dbReference type="Proteomes" id="UP000186030"/>
    </source>
</evidence>
<reference evidence="3 4" key="1">
    <citation type="submission" date="2016-11" db="EMBL/GenBank/DDBJ databases">
        <authorList>
            <person name="Kadnikov V."/>
            <person name="Nazina T."/>
        </authorList>
    </citation>
    <scope>NUCLEOTIDE SEQUENCE [LARGE SCALE GENOMIC DNA]</scope>
    <source>
        <strain evidence="3 4">1017</strain>
    </source>
</reference>